<gene>
    <name evidence="13" type="primary">TDRD7</name>
</gene>
<keyword evidence="5" id="KW-0677">Repeat</keyword>
<dbReference type="FunFam" id="3.30.420.610:FF:000009">
    <property type="entry name" value="Tudor domain-containing protein 7 isoform X2"/>
    <property type="match status" value="1"/>
</dbReference>
<feature type="domain" description="Tudor" evidence="11">
    <location>
        <begin position="522"/>
        <end position="580"/>
    </location>
</feature>
<name>H3B4S9_LATCH</name>
<evidence type="ECO:0000256" key="4">
    <source>
        <dbReference type="ARBA" id="ARBA00022490"/>
    </source>
</evidence>
<keyword evidence="6" id="KW-0221">Differentiation</keyword>
<dbReference type="EMBL" id="AFYH01092995">
    <property type="status" value="NOT_ANNOTATED_CDS"/>
    <property type="molecule type" value="Genomic_DNA"/>
</dbReference>
<dbReference type="InParanoid" id="H3B4S9"/>
<protein>
    <recommendedName>
        <fullName evidence="3">Tudor domain-containing protein 7</fullName>
    </recommendedName>
</protein>
<keyword evidence="10" id="KW-0472">Membrane</keyword>
<dbReference type="SUPFAM" id="SSF63748">
    <property type="entry name" value="Tudor/PWWP/MBT"/>
    <property type="match status" value="2"/>
</dbReference>
<dbReference type="PROSITE" id="PS50304">
    <property type="entry name" value="TUDOR"/>
    <property type="match status" value="1"/>
</dbReference>
<evidence type="ECO:0000259" key="12">
    <source>
        <dbReference type="PROSITE" id="PS51644"/>
    </source>
</evidence>
<evidence type="ECO:0000313" key="14">
    <source>
        <dbReference type="Proteomes" id="UP000008672"/>
    </source>
</evidence>
<dbReference type="FunCoup" id="H3B4S9">
    <property type="interactions" value="447"/>
</dbReference>
<reference evidence="14" key="1">
    <citation type="submission" date="2011-08" db="EMBL/GenBank/DDBJ databases">
        <title>The draft genome of Latimeria chalumnae.</title>
        <authorList>
            <person name="Di Palma F."/>
            <person name="Alfoldi J."/>
            <person name="Johnson J."/>
            <person name="Berlin A."/>
            <person name="Gnerre S."/>
            <person name="Jaffe D."/>
            <person name="MacCallum I."/>
            <person name="Young S."/>
            <person name="Walker B.J."/>
            <person name="Lander E."/>
            <person name="Lindblad-Toh K."/>
        </authorList>
    </citation>
    <scope>NUCLEOTIDE SEQUENCE [LARGE SCALE GENOMIC DNA]</scope>
    <source>
        <strain evidence="14">Wild caught</strain>
    </source>
</reference>
<dbReference type="Bgee" id="ENSLACG00000014886">
    <property type="expression patterns" value="Expressed in chordate pharynx and 6 other cell types or tissues"/>
</dbReference>
<evidence type="ECO:0000259" key="11">
    <source>
        <dbReference type="PROSITE" id="PS50304"/>
    </source>
</evidence>
<evidence type="ECO:0000256" key="6">
    <source>
        <dbReference type="ARBA" id="ARBA00022782"/>
    </source>
</evidence>
<feature type="domain" description="HTH OST-type" evidence="12">
    <location>
        <begin position="353"/>
        <end position="423"/>
    </location>
</feature>
<dbReference type="InterPro" id="IPR050621">
    <property type="entry name" value="Tudor_domain_containing"/>
</dbReference>
<feature type="domain" description="HTH OST-type" evidence="12">
    <location>
        <begin position="5"/>
        <end position="79"/>
    </location>
</feature>
<evidence type="ECO:0000256" key="8">
    <source>
        <dbReference type="ARBA" id="ARBA00022884"/>
    </source>
</evidence>
<dbReference type="InterPro" id="IPR025605">
    <property type="entry name" value="OST-HTH/LOTUS_dom"/>
</dbReference>
<dbReference type="AlphaFoldDB" id="H3B4S9"/>
<evidence type="ECO:0000256" key="10">
    <source>
        <dbReference type="SAM" id="Phobius"/>
    </source>
</evidence>
<evidence type="ECO:0000256" key="3">
    <source>
        <dbReference type="ARBA" id="ARBA00013425"/>
    </source>
</evidence>
<dbReference type="EMBL" id="AFYH01092998">
    <property type="status" value="NOT_ANNOTATED_CDS"/>
    <property type="molecule type" value="Genomic_DNA"/>
</dbReference>
<comment type="subcellular location">
    <subcellularLocation>
        <location evidence="1">Cytoplasm</location>
    </subcellularLocation>
</comment>
<keyword evidence="4" id="KW-0963">Cytoplasm</keyword>
<dbReference type="GO" id="GO:0030719">
    <property type="term" value="P:P granule organization"/>
    <property type="evidence" value="ECO:0007669"/>
    <property type="project" value="TreeGrafter"/>
</dbReference>
<dbReference type="PROSITE" id="PS51644">
    <property type="entry name" value="HTH_OST"/>
    <property type="match status" value="3"/>
</dbReference>
<dbReference type="FunFam" id="3.30.420.610:FF:000008">
    <property type="entry name" value="Tudor domain-containing protein 7"/>
    <property type="match status" value="1"/>
</dbReference>
<dbReference type="FunFam" id="2.30.30.140:FF:000065">
    <property type="entry name" value="tudor domain-containing protein 7"/>
    <property type="match status" value="1"/>
</dbReference>
<dbReference type="EMBL" id="AFYH01092997">
    <property type="status" value="NOT_ANNOTATED_CDS"/>
    <property type="molecule type" value="Genomic_DNA"/>
</dbReference>
<dbReference type="HOGENOM" id="CLU_283554_0_0_1"/>
<dbReference type="InterPro" id="IPR041966">
    <property type="entry name" value="LOTUS-like"/>
</dbReference>
<dbReference type="Pfam" id="PF12872">
    <property type="entry name" value="OST-HTH"/>
    <property type="match status" value="1"/>
</dbReference>
<dbReference type="CDD" id="cd20427">
    <property type="entry name" value="Tudor_TDRD7_rpt1"/>
    <property type="match status" value="1"/>
</dbReference>
<dbReference type="GO" id="GO:0007283">
    <property type="term" value="P:spermatogenesis"/>
    <property type="evidence" value="ECO:0007669"/>
    <property type="project" value="UniProtKB-KW"/>
</dbReference>
<feature type="region of interest" description="Disordered" evidence="9">
    <location>
        <begin position="123"/>
        <end position="162"/>
    </location>
</feature>
<dbReference type="EMBL" id="AFYH01093001">
    <property type="status" value="NOT_ANNOTATED_CDS"/>
    <property type="molecule type" value="Genomic_DNA"/>
</dbReference>
<feature type="domain" description="HTH OST-type" evidence="12">
    <location>
        <begin position="243"/>
        <end position="313"/>
    </location>
</feature>
<dbReference type="EMBL" id="AFYH01093002">
    <property type="status" value="NOT_ANNOTATED_CDS"/>
    <property type="molecule type" value="Genomic_DNA"/>
</dbReference>
<comment type="similarity">
    <text evidence="2">Belongs to the TDRD7 family.</text>
</comment>
<reference evidence="13" key="3">
    <citation type="submission" date="2025-09" db="UniProtKB">
        <authorList>
            <consortium name="Ensembl"/>
        </authorList>
    </citation>
    <scope>IDENTIFICATION</scope>
</reference>
<dbReference type="CDD" id="cd09974">
    <property type="entry name" value="LOTUS_3_TDRD7"/>
    <property type="match status" value="1"/>
</dbReference>
<proteinExistence type="inferred from homology"/>
<dbReference type="Ensembl" id="ENSLACT00000017019.1">
    <property type="protein sequence ID" value="ENSLACP00000016900.1"/>
    <property type="gene ID" value="ENSLACG00000014886.1"/>
</dbReference>
<dbReference type="EMBL" id="AFYH01093000">
    <property type="status" value="NOT_ANNOTATED_CDS"/>
    <property type="molecule type" value="Genomic_DNA"/>
</dbReference>
<feature type="transmembrane region" description="Helical" evidence="10">
    <location>
        <begin position="745"/>
        <end position="775"/>
    </location>
</feature>
<dbReference type="SMART" id="SM00333">
    <property type="entry name" value="TUDOR"/>
    <property type="match status" value="2"/>
</dbReference>
<dbReference type="InterPro" id="IPR002999">
    <property type="entry name" value="Tudor"/>
</dbReference>
<dbReference type="PANTHER" id="PTHR22948:SF14">
    <property type="entry name" value="TUDOR DOMAIN-CONTAINING PROTEIN 7"/>
    <property type="match status" value="1"/>
</dbReference>
<dbReference type="Gene3D" id="3.30.420.610">
    <property type="entry name" value="LOTUS domain-like"/>
    <property type="match status" value="3"/>
</dbReference>
<dbReference type="EMBL" id="AFYH01092996">
    <property type="status" value="NOT_ANNOTATED_CDS"/>
    <property type="molecule type" value="Genomic_DNA"/>
</dbReference>
<dbReference type="CDD" id="cd20429">
    <property type="entry name" value="Tudor_TDRD7_rpt3"/>
    <property type="match status" value="1"/>
</dbReference>
<dbReference type="Gene3D" id="2.30.30.140">
    <property type="match status" value="2"/>
</dbReference>
<dbReference type="eggNOG" id="KOG2039">
    <property type="taxonomic scope" value="Eukaryota"/>
</dbReference>
<reference evidence="13" key="2">
    <citation type="submission" date="2025-08" db="UniProtKB">
        <authorList>
            <consortium name="Ensembl"/>
        </authorList>
    </citation>
    <scope>IDENTIFICATION</scope>
</reference>
<dbReference type="InterPro" id="IPR037978">
    <property type="entry name" value="TDRD7_LOTUS_3"/>
</dbReference>
<feature type="transmembrane region" description="Helical" evidence="10">
    <location>
        <begin position="705"/>
        <end position="724"/>
    </location>
</feature>
<dbReference type="EMBL" id="AFYH01092994">
    <property type="status" value="NOT_ANNOTATED_CDS"/>
    <property type="molecule type" value="Genomic_DNA"/>
</dbReference>
<evidence type="ECO:0000256" key="5">
    <source>
        <dbReference type="ARBA" id="ARBA00022737"/>
    </source>
</evidence>
<dbReference type="GO" id="GO:0070306">
    <property type="term" value="P:lens fiber cell differentiation"/>
    <property type="evidence" value="ECO:0007669"/>
    <property type="project" value="TreeGrafter"/>
</dbReference>
<evidence type="ECO:0000313" key="13">
    <source>
        <dbReference type="Ensembl" id="ENSLACP00000016900.1"/>
    </source>
</evidence>
<dbReference type="InterPro" id="IPR047449">
    <property type="entry name" value="Tudor_TDRD7_rpt3"/>
</dbReference>
<dbReference type="InterPro" id="IPR035437">
    <property type="entry name" value="SNase_OB-fold_sf"/>
</dbReference>
<sequence length="1111" mass="124307">MSETEKELVSKMLRAVLQSSKNGVALSRLQGEYRGLTGEFIPFKQLGYPTLEAFLKSIPSVVKMEGGRVGGEVVCFAAVCSETAHIAKLVARQRSSKKKVGGPVNCQMRLKHTAPVMQVGKPKMTLRQPGYPSQPGRGGRRQNPPLTRGKGSFHGTGKPSSENYLNIEVTMTQGGGAARDVSIQRHLSMPSTRSERRLTLPPRFQKELQVHLSKNTGGDPNANWNENLSLGKPPAPDTAGNLNVELVQCRLTEILTKFSNGIWASKLPQFYKDMYKQELNAEVLKHLEEWTHICKIEKLPNSGQSDVLLYPAKYRSPQTKCESDLLRPPKSLVIDKPTSPVFKPVTPPSLSTVDSDLKQKVAVLLVKYSSGLWANALPKVFEDTYKAKFPENMLSNLESLSDICSVDYPIANNPKKAILYAKAVKQADANQNATGQASVQEDLQQIREQEFDQKHAEPLEKDLNPPPLTIPDEESPSVLVVELANTNEVVIRYVGNDYSRAQELMEDKMKDYYKSSVATPTQTVSVDKLVAVKAEEDAWLRAQVIAVEGERVKVCYIDYGFNEIVEKNKLRNLERQFYSLSFQATKCKLAGLESFSDDPALLKCVELLACGKILAVEILERSDIPLVVLYDTSGEDDVNINATCLKALHDKTLDLGLKAGSSYTNVKITNVCSDGTVYCQIPSKGLRKLNDGLDKIDQFFGTRQITSEFFVSIPFCGKYCLFNYKGKWTRIEIYNPYSEKELSLIFLYPFVLSFVFLLAFFPEVFPVFCTLVVVFTVGPQALKCCLADLPFNIGMWTPDAVLWLRDTVLNCSECSVKVVKVEAAKGLVHIYLFTSKNFPNPDRSINRQIANADLWKHQKDVFLSVSNRAVGTCKARGDTCAGSASDSMRPKKPLGIAAPKTVADRSSVLHTTELPPLLPLPKPSEHMDVYINVAHHPGHFVFQPWQELHKLEVLMEEMILCYNTTEEQSLTIEKNKIYAAKVDNKWYRVLVKGVLTNGLVSIYELDHGRHELISYRNVQPLIEKFRQLPFQAVTAQLAGMKSEQWSEEAAVVFRHHVAKKPLVALIQTVCESTKPWDRKVVAYLVDTSLPDTDTWIHDLMSEYLVELSKAV</sequence>
<accession>H3B4S9</accession>
<dbReference type="Gene3D" id="2.40.50.90">
    <property type="match status" value="3"/>
</dbReference>
<evidence type="ECO:0000256" key="2">
    <source>
        <dbReference type="ARBA" id="ARBA00007740"/>
    </source>
</evidence>
<dbReference type="GO" id="GO:0043186">
    <property type="term" value="C:P granule"/>
    <property type="evidence" value="ECO:0007669"/>
    <property type="project" value="TreeGrafter"/>
</dbReference>
<keyword evidence="8" id="KW-0694">RNA-binding</keyword>
<keyword evidence="7" id="KW-0744">Spermatogenesis</keyword>
<dbReference type="GO" id="GO:0002089">
    <property type="term" value="P:lens morphogenesis in camera-type eye"/>
    <property type="evidence" value="ECO:0007669"/>
    <property type="project" value="TreeGrafter"/>
</dbReference>
<keyword evidence="10" id="KW-0812">Transmembrane</keyword>
<dbReference type="OMA" id="DIPMQRH"/>
<dbReference type="Proteomes" id="UP000008672">
    <property type="component" value="Unassembled WGS sequence"/>
</dbReference>
<dbReference type="GeneTree" id="ENSGT00890000139482"/>
<keyword evidence="10" id="KW-1133">Transmembrane helix</keyword>
<dbReference type="STRING" id="7897.ENSLACP00000016900"/>
<dbReference type="EMBL" id="AFYH01092993">
    <property type="status" value="NOT_ANNOTATED_CDS"/>
    <property type="molecule type" value="Genomic_DNA"/>
</dbReference>
<evidence type="ECO:0000256" key="7">
    <source>
        <dbReference type="ARBA" id="ARBA00022871"/>
    </source>
</evidence>
<evidence type="ECO:0000256" key="9">
    <source>
        <dbReference type="SAM" id="MobiDB-lite"/>
    </source>
</evidence>
<dbReference type="GO" id="GO:0034587">
    <property type="term" value="P:piRNA processing"/>
    <property type="evidence" value="ECO:0007669"/>
    <property type="project" value="TreeGrafter"/>
</dbReference>
<dbReference type="EMBL" id="AFYH01092999">
    <property type="status" value="NOT_ANNOTATED_CDS"/>
    <property type="molecule type" value="Genomic_DNA"/>
</dbReference>
<evidence type="ECO:0000256" key="1">
    <source>
        <dbReference type="ARBA" id="ARBA00004496"/>
    </source>
</evidence>
<organism evidence="13 14">
    <name type="scientific">Latimeria chalumnae</name>
    <name type="common">Coelacanth</name>
    <dbReference type="NCBI Taxonomy" id="7897"/>
    <lineage>
        <taxon>Eukaryota</taxon>
        <taxon>Metazoa</taxon>
        <taxon>Chordata</taxon>
        <taxon>Craniata</taxon>
        <taxon>Vertebrata</taxon>
        <taxon>Euteleostomi</taxon>
        <taxon>Coelacanthiformes</taxon>
        <taxon>Coelacanthidae</taxon>
        <taxon>Latimeria</taxon>
    </lineage>
</organism>
<dbReference type="GO" id="GO:0003723">
    <property type="term" value="F:RNA binding"/>
    <property type="evidence" value="ECO:0007669"/>
    <property type="project" value="UniProtKB-KW"/>
</dbReference>
<dbReference type="Pfam" id="PF00567">
    <property type="entry name" value="TUDOR"/>
    <property type="match status" value="2"/>
</dbReference>
<keyword evidence="14" id="KW-1185">Reference proteome</keyword>
<dbReference type="PANTHER" id="PTHR22948">
    <property type="entry name" value="TUDOR DOMAIN CONTAINING PROTEIN"/>
    <property type="match status" value="1"/>
</dbReference>